<evidence type="ECO:0000256" key="1">
    <source>
        <dbReference type="ARBA" id="ARBA00012513"/>
    </source>
</evidence>
<name>A0A918E6B5_9ACTN</name>
<evidence type="ECO:0000313" key="12">
    <source>
        <dbReference type="Proteomes" id="UP000660745"/>
    </source>
</evidence>
<keyword evidence="3" id="KW-0808">Transferase</keyword>
<evidence type="ECO:0000313" key="11">
    <source>
        <dbReference type="EMBL" id="GGP10831.1"/>
    </source>
</evidence>
<accession>A0A918E6B5</accession>
<dbReference type="SUPFAM" id="SSF56112">
    <property type="entry name" value="Protein kinase-like (PK-like)"/>
    <property type="match status" value="1"/>
</dbReference>
<feature type="region of interest" description="Disordered" evidence="8">
    <location>
        <begin position="380"/>
        <end position="416"/>
    </location>
</feature>
<feature type="transmembrane region" description="Helical" evidence="9">
    <location>
        <begin position="354"/>
        <end position="377"/>
    </location>
</feature>
<dbReference type="PROSITE" id="PS00107">
    <property type="entry name" value="PROTEIN_KINASE_ATP"/>
    <property type="match status" value="1"/>
</dbReference>
<keyword evidence="2" id="KW-0723">Serine/threonine-protein kinase</keyword>
<dbReference type="PROSITE" id="PS50011">
    <property type="entry name" value="PROTEIN_KINASE_DOM"/>
    <property type="match status" value="1"/>
</dbReference>
<keyword evidence="9" id="KW-1133">Transmembrane helix</keyword>
<dbReference type="Pfam" id="PF00069">
    <property type="entry name" value="Pkinase"/>
    <property type="match status" value="1"/>
</dbReference>
<dbReference type="Gene3D" id="1.10.510.10">
    <property type="entry name" value="Transferase(Phosphotransferase) domain 1"/>
    <property type="match status" value="1"/>
</dbReference>
<gene>
    <name evidence="11" type="ORF">GCM10012278_52050</name>
</gene>
<evidence type="ECO:0000259" key="10">
    <source>
        <dbReference type="PROSITE" id="PS50011"/>
    </source>
</evidence>
<reference evidence="11" key="2">
    <citation type="submission" date="2020-09" db="EMBL/GenBank/DDBJ databases">
        <authorList>
            <person name="Sun Q."/>
            <person name="Zhou Y."/>
        </authorList>
    </citation>
    <scope>NUCLEOTIDE SEQUENCE</scope>
    <source>
        <strain evidence="11">CGMCC 4.7430</strain>
    </source>
</reference>
<dbReference type="PANTHER" id="PTHR43289">
    <property type="entry name" value="MITOGEN-ACTIVATED PROTEIN KINASE KINASE KINASE 20-RELATED"/>
    <property type="match status" value="1"/>
</dbReference>
<dbReference type="SMART" id="SM00220">
    <property type="entry name" value="S_TKc"/>
    <property type="match status" value="1"/>
</dbReference>
<keyword evidence="6 7" id="KW-0067">ATP-binding</keyword>
<keyword evidence="4 7" id="KW-0547">Nucleotide-binding</keyword>
<comment type="caution">
    <text evidence="11">The sequence shown here is derived from an EMBL/GenBank/DDBJ whole genome shotgun (WGS) entry which is preliminary data.</text>
</comment>
<dbReference type="CDD" id="cd14014">
    <property type="entry name" value="STKc_PknB_like"/>
    <property type="match status" value="1"/>
</dbReference>
<reference evidence="11" key="1">
    <citation type="journal article" date="2014" name="Int. J. Syst. Evol. Microbiol.">
        <title>Complete genome sequence of Corynebacterium casei LMG S-19264T (=DSM 44701T), isolated from a smear-ripened cheese.</title>
        <authorList>
            <consortium name="US DOE Joint Genome Institute (JGI-PGF)"/>
            <person name="Walter F."/>
            <person name="Albersmeier A."/>
            <person name="Kalinowski J."/>
            <person name="Ruckert C."/>
        </authorList>
    </citation>
    <scope>NUCLEOTIDE SEQUENCE</scope>
    <source>
        <strain evidence="11">CGMCC 4.7430</strain>
    </source>
</reference>
<keyword evidence="9" id="KW-0472">Membrane</keyword>
<dbReference type="PANTHER" id="PTHR43289:SF6">
    <property type="entry name" value="SERINE_THREONINE-PROTEIN KINASE NEKL-3"/>
    <property type="match status" value="1"/>
</dbReference>
<evidence type="ECO:0000256" key="8">
    <source>
        <dbReference type="SAM" id="MobiDB-lite"/>
    </source>
</evidence>
<dbReference type="InterPro" id="IPR017441">
    <property type="entry name" value="Protein_kinase_ATP_BS"/>
</dbReference>
<dbReference type="InterPro" id="IPR011009">
    <property type="entry name" value="Kinase-like_dom_sf"/>
</dbReference>
<dbReference type="GO" id="GO:0005524">
    <property type="term" value="F:ATP binding"/>
    <property type="evidence" value="ECO:0007669"/>
    <property type="project" value="UniProtKB-UniRule"/>
</dbReference>
<proteinExistence type="predicted"/>
<dbReference type="GO" id="GO:0004674">
    <property type="term" value="F:protein serine/threonine kinase activity"/>
    <property type="evidence" value="ECO:0007669"/>
    <property type="project" value="UniProtKB-KW"/>
</dbReference>
<dbReference type="EMBL" id="BMNK01000009">
    <property type="protein sequence ID" value="GGP10831.1"/>
    <property type="molecule type" value="Genomic_DNA"/>
</dbReference>
<feature type="domain" description="Protein kinase" evidence="10">
    <location>
        <begin position="16"/>
        <end position="279"/>
    </location>
</feature>
<evidence type="ECO:0000256" key="9">
    <source>
        <dbReference type="SAM" id="Phobius"/>
    </source>
</evidence>
<dbReference type="PROSITE" id="PS00108">
    <property type="entry name" value="PROTEIN_KINASE_ST"/>
    <property type="match status" value="1"/>
</dbReference>
<feature type="compositionally biased region" description="Low complexity" evidence="8">
    <location>
        <begin position="302"/>
        <end position="317"/>
    </location>
</feature>
<organism evidence="11 12">
    <name type="scientific">Nonomuraea glycinis</name>
    <dbReference type="NCBI Taxonomy" id="2047744"/>
    <lineage>
        <taxon>Bacteria</taxon>
        <taxon>Bacillati</taxon>
        <taxon>Actinomycetota</taxon>
        <taxon>Actinomycetes</taxon>
        <taxon>Streptosporangiales</taxon>
        <taxon>Streptosporangiaceae</taxon>
        <taxon>Nonomuraea</taxon>
    </lineage>
</organism>
<keyword evidence="5" id="KW-0418">Kinase</keyword>
<keyword evidence="12" id="KW-1185">Reference proteome</keyword>
<dbReference type="RefSeq" id="WP_189141325.1">
    <property type="nucleotide sequence ID" value="NZ_BMNK01000009.1"/>
</dbReference>
<feature type="region of interest" description="Disordered" evidence="8">
    <location>
        <begin position="281"/>
        <end position="345"/>
    </location>
</feature>
<evidence type="ECO:0000256" key="7">
    <source>
        <dbReference type="PROSITE-ProRule" id="PRU10141"/>
    </source>
</evidence>
<feature type="binding site" evidence="7">
    <location>
        <position position="45"/>
    </location>
    <ligand>
        <name>ATP</name>
        <dbReference type="ChEBI" id="CHEBI:30616"/>
    </ligand>
</feature>
<dbReference type="InterPro" id="IPR008271">
    <property type="entry name" value="Ser/Thr_kinase_AS"/>
</dbReference>
<evidence type="ECO:0000256" key="5">
    <source>
        <dbReference type="ARBA" id="ARBA00022777"/>
    </source>
</evidence>
<sequence>MVAAQTQPGRLIGGRYRLESILGGGGFGRVWKAHDESLDVDVAVKEIRLPSATSDEEHAQRLRRAEREARNAARLRSHPHIVTLHDVVIEDQAPWIVMELVDGGTLAEQILQDGPLAAHAVALAAKGLLDALSTAHASGIVHRDVKPANVMIARGGRVLLTDFGIAVKQGDTALTMSGGLMGSLEYIAPERFNGVDSGGAGDLYSLGVTLYQALEGVSPFHRDTPTETLTAVLLGEAPVPRDAGGLGTLITRLLDKDPANRPTAAEALAMIDALELPRVPNSPAASARPDSVPPQQFFQGTGPAPASSSPLAPAGSATRTENVPPPPPPTLQEQVPAFDDQSRSGPGVLRNRKMLITGGAVFAAVIAAVVIVVATLGDGTKAPQADSSGTEAVQTAPAAEQSGAEGQGMPPGCENQTDVMERWTHVPLSGTVPLPPTENVLTEIVDLQKANLAKAIRPALKTALQNDIDTAEKALKALRADDPETYQQAVRKDKLKHLTELSDACYFNNLGPSQPPS</sequence>
<evidence type="ECO:0000256" key="3">
    <source>
        <dbReference type="ARBA" id="ARBA00022679"/>
    </source>
</evidence>
<keyword evidence="9" id="KW-0812">Transmembrane</keyword>
<dbReference type="EC" id="2.7.11.1" evidence="1"/>
<dbReference type="InterPro" id="IPR000719">
    <property type="entry name" value="Prot_kinase_dom"/>
</dbReference>
<dbReference type="Gene3D" id="3.30.200.20">
    <property type="entry name" value="Phosphorylase Kinase, domain 1"/>
    <property type="match status" value="1"/>
</dbReference>
<evidence type="ECO:0000256" key="2">
    <source>
        <dbReference type="ARBA" id="ARBA00022527"/>
    </source>
</evidence>
<protein>
    <recommendedName>
        <fullName evidence="1">non-specific serine/threonine protein kinase</fullName>
        <ecNumber evidence="1">2.7.11.1</ecNumber>
    </recommendedName>
</protein>
<evidence type="ECO:0000256" key="4">
    <source>
        <dbReference type="ARBA" id="ARBA00022741"/>
    </source>
</evidence>
<evidence type="ECO:0000256" key="6">
    <source>
        <dbReference type="ARBA" id="ARBA00022840"/>
    </source>
</evidence>
<dbReference type="AlphaFoldDB" id="A0A918E6B5"/>
<dbReference type="Proteomes" id="UP000660745">
    <property type="component" value="Unassembled WGS sequence"/>
</dbReference>